<feature type="domain" description="Effector-associated" evidence="1">
    <location>
        <begin position="220"/>
        <end position="289"/>
    </location>
</feature>
<dbReference type="SUPFAM" id="SSF55073">
    <property type="entry name" value="Nucleotide cyclase"/>
    <property type="match status" value="1"/>
</dbReference>
<dbReference type="InterPro" id="IPR029787">
    <property type="entry name" value="Nucleotide_cyclase"/>
</dbReference>
<dbReference type="RefSeq" id="WP_231335440.1">
    <property type="nucleotide sequence ID" value="NZ_CP059572.1"/>
</dbReference>
<proteinExistence type="predicted"/>
<dbReference type="EMBL" id="CP059572">
    <property type="protein sequence ID" value="QXJ22229.1"/>
    <property type="molecule type" value="Genomic_DNA"/>
</dbReference>
<dbReference type="Pfam" id="PF19956">
    <property type="entry name" value="EAD2"/>
    <property type="match status" value="1"/>
</dbReference>
<dbReference type="InterPro" id="IPR045431">
    <property type="entry name" value="EAD2"/>
</dbReference>
<evidence type="ECO:0000313" key="2">
    <source>
        <dbReference type="EMBL" id="QXJ22229.1"/>
    </source>
</evidence>
<sequence length="303" mass="33337">MILLTISREGTPPSGNRAIVAGDIVGFGGRSPEHVQAHLREELYSRVRRALGRSGIPFDDCYREDRGDGLLLVLQPGADLDVLVTPVLQDLDAEIRRQNDIARPGARMRLRVALNVGPVRSDRYGVVGKAVVQTFRLLEAPGFKRRMHESGARLGTIISHRLYEDVVLPDSGKADPADHERLWVELKETRTWAWVRFFGVPDSTRARPGVVPDDVLSLAEELLRLPSAATQDMRTSLVGSLPDGLSGRIRRESAPIMDAYCILRPCVENSADAAAFLAALRRVSPGTPLGRFEQALTALPWLA</sequence>
<dbReference type="Proteomes" id="UP001049518">
    <property type="component" value="Chromosome"/>
</dbReference>
<dbReference type="Gene3D" id="3.30.70.1230">
    <property type="entry name" value="Nucleotide cyclase"/>
    <property type="match status" value="1"/>
</dbReference>
<keyword evidence="3" id="KW-1185">Reference proteome</keyword>
<protein>
    <recommendedName>
        <fullName evidence="1">Effector-associated domain-containing protein</fullName>
    </recommendedName>
</protein>
<evidence type="ECO:0000313" key="3">
    <source>
        <dbReference type="Proteomes" id="UP001049518"/>
    </source>
</evidence>
<accession>A0ABX8QTU0</accession>
<name>A0ABX8QTU0_9ACTN</name>
<evidence type="ECO:0000259" key="1">
    <source>
        <dbReference type="Pfam" id="PF19956"/>
    </source>
</evidence>
<gene>
    <name evidence="2" type="ORF">AGRA3207_003196</name>
</gene>
<organism evidence="2 3">
    <name type="scientific">Actinomadura graeca</name>
    <dbReference type="NCBI Taxonomy" id="2750812"/>
    <lineage>
        <taxon>Bacteria</taxon>
        <taxon>Bacillati</taxon>
        <taxon>Actinomycetota</taxon>
        <taxon>Actinomycetes</taxon>
        <taxon>Streptosporangiales</taxon>
        <taxon>Thermomonosporaceae</taxon>
        <taxon>Actinomadura</taxon>
    </lineage>
</organism>
<reference evidence="2" key="1">
    <citation type="submission" date="2020-07" db="EMBL/GenBank/DDBJ databases">
        <authorList>
            <person name="Tarantini F.S."/>
            <person name="Hong K.W."/>
            <person name="Chan K.G."/>
        </authorList>
    </citation>
    <scope>NUCLEOTIDE SEQUENCE</scope>
    <source>
        <strain evidence="2">32-07</strain>
    </source>
</reference>